<keyword evidence="1 5" id="KW-0436">Ligase</keyword>
<dbReference type="InterPro" id="IPR006336">
    <property type="entry name" value="GCS2"/>
</dbReference>
<comment type="function">
    <text evidence="5">ATP-dependent carboxylate-amine ligase which exhibits weak glutamate--cysteine ligase activity.</text>
</comment>
<dbReference type="Proteomes" id="UP000198327">
    <property type="component" value="Unassembled WGS sequence"/>
</dbReference>
<dbReference type="InterPro" id="IPR011793">
    <property type="entry name" value="YbdK"/>
</dbReference>
<keyword evidence="3 5" id="KW-0067">ATP-binding</keyword>
<dbReference type="HAMAP" id="MF_01609">
    <property type="entry name" value="Glu_cys_ligase_2"/>
    <property type="match status" value="1"/>
</dbReference>
<dbReference type="InterPro" id="IPR014746">
    <property type="entry name" value="Gln_synth/guanido_kin_cat_dom"/>
</dbReference>
<dbReference type="OrthoDB" id="9803842at2"/>
<dbReference type="GO" id="GO:0004357">
    <property type="term" value="F:glutamate-cysteine ligase activity"/>
    <property type="evidence" value="ECO:0007669"/>
    <property type="project" value="UniProtKB-EC"/>
</dbReference>
<evidence type="ECO:0000313" key="6">
    <source>
        <dbReference type="EMBL" id="SNT42485.1"/>
    </source>
</evidence>
<dbReference type="InterPro" id="IPR050141">
    <property type="entry name" value="GCL_type2/YbdK_subfam"/>
</dbReference>
<protein>
    <recommendedName>
        <fullName evidence="5">Putative glutamate--cysteine ligase 2</fullName>
        <ecNumber evidence="5">6.3.2.2</ecNumber>
    </recommendedName>
    <alternativeName>
        <fullName evidence="5">Gamma-glutamylcysteine synthetase 2</fullName>
        <shortName evidence="5">GCS 2</shortName>
        <shortName evidence="5">Gamma-GCS 2</shortName>
    </alternativeName>
</protein>
<evidence type="ECO:0000256" key="5">
    <source>
        <dbReference type="HAMAP-Rule" id="MF_01609"/>
    </source>
</evidence>
<accession>A0A239MIF6</accession>
<dbReference type="NCBIfam" id="TIGR02050">
    <property type="entry name" value="gshA_cyan_rel"/>
    <property type="match status" value="1"/>
</dbReference>
<dbReference type="Gene3D" id="3.30.590.20">
    <property type="match status" value="1"/>
</dbReference>
<evidence type="ECO:0000256" key="2">
    <source>
        <dbReference type="ARBA" id="ARBA00022741"/>
    </source>
</evidence>
<evidence type="ECO:0000256" key="4">
    <source>
        <dbReference type="ARBA" id="ARBA00048819"/>
    </source>
</evidence>
<dbReference type="GO" id="GO:0005524">
    <property type="term" value="F:ATP binding"/>
    <property type="evidence" value="ECO:0007669"/>
    <property type="project" value="UniProtKB-KW"/>
</dbReference>
<dbReference type="PANTHER" id="PTHR36510:SF1">
    <property type="entry name" value="GLUTAMATE--CYSTEINE LIGASE 2-RELATED"/>
    <property type="match status" value="1"/>
</dbReference>
<keyword evidence="7" id="KW-1185">Reference proteome</keyword>
<organism evidence="6 7">
    <name type="scientific">Rhodococcoides kyotonense</name>
    <dbReference type="NCBI Taxonomy" id="398843"/>
    <lineage>
        <taxon>Bacteria</taxon>
        <taxon>Bacillati</taxon>
        <taxon>Actinomycetota</taxon>
        <taxon>Actinomycetes</taxon>
        <taxon>Mycobacteriales</taxon>
        <taxon>Nocardiaceae</taxon>
        <taxon>Rhodococcoides</taxon>
    </lineage>
</organism>
<dbReference type="GO" id="GO:0042398">
    <property type="term" value="P:modified amino acid biosynthetic process"/>
    <property type="evidence" value="ECO:0007669"/>
    <property type="project" value="InterPro"/>
</dbReference>
<evidence type="ECO:0000256" key="1">
    <source>
        <dbReference type="ARBA" id="ARBA00022598"/>
    </source>
</evidence>
<dbReference type="EMBL" id="FZOW01000018">
    <property type="protein sequence ID" value="SNT42485.1"/>
    <property type="molecule type" value="Genomic_DNA"/>
</dbReference>
<dbReference type="AlphaFoldDB" id="A0A239MIF6"/>
<dbReference type="EC" id="6.3.2.2" evidence="5"/>
<comment type="similarity">
    <text evidence="5">Belongs to the glutamate--cysteine ligase type 2 family. YbdK subfamily.</text>
</comment>
<name>A0A239MIF6_9NOCA</name>
<dbReference type="STRING" id="398843.A3K89_13025"/>
<evidence type="ECO:0000256" key="3">
    <source>
        <dbReference type="ARBA" id="ARBA00022840"/>
    </source>
</evidence>
<dbReference type="SUPFAM" id="SSF55931">
    <property type="entry name" value="Glutamine synthetase/guanido kinase"/>
    <property type="match status" value="1"/>
</dbReference>
<proteinExistence type="inferred from homology"/>
<comment type="catalytic activity">
    <reaction evidence="4 5">
        <text>L-cysteine + L-glutamate + ATP = gamma-L-glutamyl-L-cysteine + ADP + phosphate + H(+)</text>
        <dbReference type="Rhea" id="RHEA:13285"/>
        <dbReference type="ChEBI" id="CHEBI:15378"/>
        <dbReference type="ChEBI" id="CHEBI:29985"/>
        <dbReference type="ChEBI" id="CHEBI:30616"/>
        <dbReference type="ChEBI" id="CHEBI:35235"/>
        <dbReference type="ChEBI" id="CHEBI:43474"/>
        <dbReference type="ChEBI" id="CHEBI:58173"/>
        <dbReference type="ChEBI" id="CHEBI:456216"/>
        <dbReference type="EC" id="6.3.2.2"/>
    </reaction>
</comment>
<keyword evidence="2 5" id="KW-0547">Nucleotide-binding</keyword>
<reference evidence="7" key="1">
    <citation type="submission" date="2017-06" db="EMBL/GenBank/DDBJ databases">
        <authorList>
            <person name="Varghese N."/>
            <person name="Submissions S."/>
        </authorList>
    </citation>
    <scope>NUCLEOTIDE SEQUENCE [LARGE SCALE GENOMIC DNA]</scope>
    <source>
        <strain evidence="7">JCM 23211</strain>
    </source>
</reference>
<evidence type="ECO:0000313" key="7">
    <source>
        <dbReference type="Proteomes" id="UP000198327"/>
    </source>
</evidence>
<gene>
    <name evidence="6" type="ORF">SAMN05421642_11892</name>
</gene>
<dbReference type="RefSeq" id="WP_089251125.1">
    <property type="nucleotide sequence ID" value="NZ_FZOW01000018.1"/>
</dbReference>
<sequence length="362" mass="38944">MSWGSVPTFGVEEELLLVDANTGIPTMQNEAVAEHARQLGLVLQLELTPCQIETSTEILDTSEQLAQSLTTSRSTAAAAAGRAGAAVLAAGIPPLLPEQGPITDTKRYRHIAAEYGIIASEQGVCGAHVHTAIDDRESAVEISNHMRPWLPVLLALTANSALYDGRDTGYASWRSVLWSRWPSAGPPPFFESVDHYDSLVRQLFDVGAILDDKMVYWDIRPSMNFPTLEVRISDVPATTSDTVLLAVLVRALVMTASNAMHQGTLAPRVSDHALRWAYWRAARDGLSSSLIDPDSGCLGAAASALASLVDYVSAALAFTGERDLVECEIRRNILHGNGAQRQRDAVEASGTIADAIAEMAER</sequence>
<dbReference type="NCBIfam" id="NF010041">
    <property type="entry name" value="PRK13517.1-1"/>
    <property type="match status" value="1"/>
</dbReference>
<dbReference type="PANTHER" id="PTHR36510">
    <property type="entry name" value="GLUTAMATE--CYSTEINE LIGASE 2-RELATED"/>
    <property type="match status" value="1"/>
</dbReference>
<dbReference type="Pfam" id="PF04107">
    <property type="entry name" value="GCS2"/>
    <property type="match status" value="1"/>
</dbReference>